<dbReference type="Pfam" id="PF12172">
    <property type="entry name" value="zf-ChsH2"/>
    <property type="match status" value="1"/>
</dbReference>
<dbReference type="SUPFAM" id="SSF50249">
    <property type="entry name" value="Nucleic acid-binding proteins"/>
    <property type="match status" value="1"/>
</dbReference>
<feature type="domain" description="ChsH2 rubredoxin-like zinc ribbon" evidence="1">
    <location>
        <begin position="6"/>
        <end position="39"/>
    </location>
</feature>
<accession>H6QCP4</accession>
<dbReference type="InterPro" id="IPR012340">
    <property type="entry name" value="NA-bd_OB-fold"/>
</dbReference>
<name>H6QCP4_PYROT</name>
<dbReference type="InterPro" id="IPR022002">
    <property type="entry name" value="ChsH2_Znr"/>
</dbReference>
<reference evidence="2 3" key="1">
    <citation type="journal article" date="2012" name="Stand. Genomic Sci.">
        <title>Complete genome sequence of Pyrobaculum oguniense.</title>
        <authorList>
            <person name="Bernick D.L."/>
            <person name="Karplus K."/>
            <person name="Lui L.M."/>
            <person name="Coker J.K."/>
            <person name="Murphy J.N."/>
            <person name="Chan P.P."/>
            <person name="Cozen A.E."/>
            <person name="Lowe T.M."/>
        </authorList>
    </citation>
    <scope>NUCLEOTIDE SEQUENCE [LARGE SCALE GENOMIC DNA]</scope>
    <source>
        <strain evidence="2 3">TE7</strain>
    </source>
</reference>
<gene>
    <name evidence="2" type="ordered locus">Pogu_1985</name>
</gene>
<keyword evidence="3" id="KW-1185">Reference proteome</keyword>
<dbReference type="STRING" id="698757.Pogu_1985"/>
<dbReference type="InterPro" id="IPR052513">
    <property type="entry name" value="Thioester_dehydratase-like"/>
</dbReference>
<proteinExistence type="predicted"/>
<dbReference type="AlphaFoldDB" id="H6QCP4"/>
<dbReference type="EMBL" id="CP003316">
    <property type="protein sequence ID" value="AFA40012.1"/>
    <property type="molecule type" value="Genomic_DNA"/>
</dbReference>
<evidence type="ECO:0000313" key="2">
    <source>
        <dbReference type="EMBL" id="AFA40012.1"/>
    </source>
</evidence>
<sequence length="115" mass="12931">MSSELFAALKTGRLIGSRCKNCGRTHFPPARRCARCGGEMQLEEIPKRGVVLTFSEVYVSSPAFTPPYVVAIAQFGDFKVPGMAADKVEIGDEVEWEVADRHGNLWYFFRTVKHY</sequence>
<evidence type="ECO:0000259" key="1">
    <source>
        <dbReference type="Pfam" id="PF12172"/>
    </source>
</evidence>
<organism evidence="2 3">
    <name type="scientific">Pyrobaculum oguniense (strain DSM 13380 / JCM 10595 / TE7)</name>
    <dbReference type="NCBI Taxonomy" id="698757"/>
    <lineage>
        <taxon>Archaea</taxon>
        <taxon>Thermoproteota</taxon>
        <taxon>Thermoprotei</taxon>
        <taxon>Thermoproteales</taxon>
        <taxon>Thermoproteaceae</taxon>
        <taxon>Pyrobaculum</taxon>
    </lineage>
</organism>
<dbReference type="Gene3D" id="6.10.30.10">
    <property type="match status" value="1"/>
</dbReference>
<dbReference type="KEGG" id="pog:Pogu_1985"/>
<dbReference type="PANTHER" id="PTHR34075">
    <property type="entry name" value="BLR3430 PROTEIN"/>
    <property type="match status" value="1"/>
</dbReference>
<dbReference type="PANTHER" id="PTHR34075:SF5">
    <property type="entry name" value="BLR3430 PROTEIN"/>
    <property type="match status" value="1"/>
</dbReference>
<dbReference type="eggNOG" id="arCOG01286">
    <property type="taxonomic scope" value="Archaea"/>
</dbReference>
<dbReference type="HOGENOM" id="CLU_119412_2_1_2"/>
<evidence type="ECO:0000313" key="3">
    <source>
        <dbReference type="Proteomes" id="UP000009062"/>
    </source>
</evidence>
<protein>
    <submittedName>
        <fullName evidence="2">Nucleic-acid-binding protein containing a Zn-ribbon</fullName>
    </submittedName>
</protein>
<dbReference type="Proteomes" id="UP000009062">
    <property type="component" value="Chromosome"/>
</dbReference>